<keyword evidence="2" id="KW-1185">Reference proteome</keyword>
<reference evidence="1" key="1">
    <citation type="submission" date="2021-06" db="EMBL/GenBank/DDBJ databases">
        <authorList>
            <person name="Kallberg Y."/>
            <person name="Tangrot J."/>
            <person name="Rosling A."/>
        </authorList>
    </citation>
    <scope>NUCLEOTIDE SEQUENCE</scope>
    <source>
        <strain evidence="1">AU212A</strain>
    </source>
</reference>
<name>A0ACA9L8S3_9GLOM</name>
<gene>
    <name evidence="1" type="ORF">SCALOS_LOCUS3926</name>
</gene>
<comment type="caution">
    <text evidence="1">The sequence shown here is derived from an EMBL/GenBank/DDBJ whole genome shotgun (WGS) entry which is preliminary data.</text>
</comment>
<accession>A0ACA9L8S3</accession>
<evidence type="ECO:0000313" key="1">
    <source>
        <dbReference type="EMBL" id="CAG8517427.1"/>
    </source>
</evidence>
<proteinExistence type="predicted"/>
<evidence type="ECO:0000313" key="2">
    <source>
        <dbReference type="Proteomes" id="UP000789860"/>
    </source>
</evidence>
<dbReference type="Proteomes" id="UP000789860">
    <property type="component" value="Unassembled WGS sequence"/>
</dbReference>
<protein>
    <submittedName>
        <fullName evidence="1">6505_t:CDS:1</fullName>
    </submittedName>
</protein>
<sequence>MPIITKPKNPREPQTFWERLTRRRGWGYPDILDVQGSVFFNLVPILVSATLWTILIAVLYTVFNINVSFSSNLTGSIALVVGLLLAFRTNNAYDRYNEGRKLFSSMCTYVRNCTRTIWIGVVEKNVEDRQKKVEHIKLLLAFVVAVKHHLRLEFGTHWGDLNDLLLPEDFQFTEFEGTADQTAVIEESEGKTTIEMPHTHVTRTLSSRIPPTLYVKEIRPSLIKMSEVERKNLYGDCESDFVEDEIIFHLGRYIEKQCKDDKFDLSKFGSVVGNLNSLIDCLGNLERIANTPIPTAYNVHLKQAVMLYVFALPFTIIAELGWFTVPTIFLVSFTFFGILAVGTEIENPFGYDENDLPLDDYCKDMEAEVKYLERHLPTTKV</sequence>
<organism evidence="1 2">
    <name type="scientific">Scutellospora calospora</name>
    <dbReference type="NCBI Taxonomy" id="85575"/>
    <lineage>
        <taxon>Eukaryota</taxon>
        <taxon>Fungi</taxon>
        <taxon>Fungi incertae sedis</taxon>
        <taxon>Mucoromycota</taxon>
        <taxon>Glomeromycotina</taxon>
        <taxon>Glomeromycetes</taxon>
        <taxon>Diversisporales</taxon>
        <taxon>Gigasporaceae</taxon>
        <taxon>Scutellospora</taxon>
    </lineage>
</organism>
<feature type="non-terminal residue" evidence="1">
    <location>
        <position position="381"/>
    </location>
</feature>
<dbReference type="EMBL" id="CAJVPM010004804">
    <property type="protein sequence ID" value="CAG8517427.1"/>
    <property type="molecule type" value="Genomic_DNA"/>
</dbReference>